<sequence length="244" mass="26749">MLEMKNLQLRLNGKLIINDLNLHINKSEIYGILGENGTGKTTLGHLIMGTNNYKPTGGRIIFEGQDIADLSVSQRAKKGISLAWQEPVRIEGLRVGDYLKLSGNNFGIEQVKHCLGLVGLEPAQYLDRDIDNTLSGGERKRIELASLLAMQPKLAILDEPDSGIDIISLPLILNGIVEMSKQGSSVLLITHNEKVAEIAHRVSVLCAGKILMTGAPAETSRWFKDNCRSCPHINEPVEGLKSYD</sequence>
<accession>X1PSY8</accession>
<dbReference type="PROSITE" id="PS00211">
    <property type="entry name" value="ABC_TRANSPORTER_1"/>
    <property type="match status" value="1"/>
</dbReference>
<dbReference type="AlphaFoldDB" id="X1PSY8"/>
<feature type="non-terminal residue" evidence="4">
    <location>
        <position position="244"/>
    </location>
</feature>
<feature type="domain" description="ABC transporter" evidence="3">
    <location>
        <begin position="2"/>
        <end position="232"/>
    </location>
</feature>
<protein>
    <recommendedName>
        <fullName evidence="3">ABC transporter domain-containing protein</fullName>
    </recommendedName>
</protein>
<proteinExistence type="predicted"/>
<evidence type="ECO:0000313" key="4">
    <source>
        <dbReference type="EMBL" id="GAI45626.1"/>
    </source>
</evidence>
<dbReference type="PANTHER" id="PTHR43204">
    <property type="entry name" value="ABC TRANSPORTER I FAMILY MEMBER 6, CHLOROPLASTIC"/>
    <property type="match status" value="1"/>
</dbReference>
<dbReference type="SMART" id="SM00382">
    <property type="entry name" value="AAA"/>
    <property type="match status" value="1"/>
</dbReference>
<dbReference type="InterPro" id="IPR017871">
    <property type="entry name" value="ABC_transporter-like_CS"/>
</dbReference>
<keyword evidence="1" id="KW-0547">Nucleotide-binding</keyword>
<dbReference type="InterPro" id="IPR003439">
    <property type="entry name" value="ABC_transporter-like_ATP-bd"/>
</dbReference>
<evidence type="ECO:0000256" key="1">
    <source>
        <dbReference type="ARBA" id="ARBA00022741"/>
    </source>
</evidence>
<dbReference type="InterPro" id="IPR010230">
    <property type="entry name" value="FeS-cluster_ATPase_SufC"/>
</dbReference>
<name>X1PSY8_9ZZZZ</name>
<evidence type="ECO:0000259" key="3">
    <source>
        <dbReference type="PROSITE" id="PS50893"/>
    </source>
</evidence>
<dbReference type="GO" id="GO:0005524">
    <property type="term" value="F:ATP binding"/>
    <property type="evidence" value="ECO:0007669"/>
    <property type="project" value="UniProtKB-KW"/>
</dbReference>
<dbReference type="PROSITE" id="PS50893">
    <property type="entry name" value="ABC_TRANSPORTER_2"/>
    <property type="match status" value="1"/>
</dbReference>
<organism evidence="4">
    <name type="scientific">marine sediment metagenome</name>
    <dbReference type="NCBI Taxonomy" id="412755"/>
    <lineage>
        <taxon>unclassified sequences</taxon>
        <taxon>metagenomes</taxon>
        <taxon>ecological metagenomes</taxon>
    </lineage>
</organism>
<reference evidence="4" key="1">
    <citation type="journal article" date="2014" name="Front. Microbiol.">
        <title>High frequency of phylogenetically diverse reductive dehalogenase-homologous genes in deep subseafloor sedimentary metagenomes.</title>
        <authorList>
            <person name="Kawai M."/>
            <person name="Futagami T."/>
            <person name="Toyoda A."/>
            <person name="Takaki Y."/>
            <person name="Nishi S."/>
            <person name="Hori S."/>
            <person name="Arai W."/>
            <person name="Tsubouchi T."/>
            <person name="Morono Y."/>
            <person name="Uchiyama I."/>
            <person name="Ito T."/>
            <person name="Fujiyama A."/>
            <person name="Inagaki F."/>
            <person name="Takami H."/>
        </authorList>
    </citation>
    <scope>NUCLEOTIDE SEQUENCE</scope>
    <source>
        <strain evidence="4">Expedition CK06-06</strain>
    </source>
</reference>
<dbReference type="Pfam" id="PF00005">
    <property type="entry name" value="ABC_tran"/>
    <property type="match status" value="1"/>
</dbReference>
<dbReference type="SUPFAM" id="SSF52540">
    <property type="entry name" value="P-loop containing nucleoside triphosphate hydrolases"/>
    <property type="match status" value="1"/>
</dbReference>
<dbReference type="EMBL" id="BARV01026914">
    <property type="protein sequence ID" value="GAI45626.1"/>
    <property type="molecule type" value="Genomic_DNA"/>
</dbReference>
<evidence type="ECO:0000256" key="2">
    <source>
        <dbReference type="ARBA" id="ARBA00022840"/>
    </source>
</evidence>
<comment type="caution">
    <text evidence="4">The sequence shown here is derived from an EMBL/GenBank/DDBJ whole genome shotgun (WGS) entry which is preliminary data.</text>
</comment>
<gene>
    <name evidence="4" type="ORF">S06H3_43391</name>
</gene>
<dbReference type="GO" id="GO:0016887">
    <property type="term" value="F:ATP hydrolysis activity"/>
    <property type="evidence" value="ECO:0007669"/>
    <property type="project" value="InterPro"/>
</dbReference>
<dbReference type="PANTHER" id="PTHR43204:SF2">
    <property type="entry name" value="ABC TRANSPORTER, ATP-BINDING PROTEIN"/>
    <property type="match status" value="1"/>
</dbReference>
<keyword evidence="2" id="KW-0067">ATP-binding</keyword>
<dbReference type="InterPro" id="IPR003593">
    <property type="entry name" value="AAA+_ATPase"/>
</dbReference>
<dbReference type="InterPro" id="IPR027417">
    <property type="entry name" value="P-loop_NTPase"/>
</dbReference>
<dbReference type="Gene3D" id="3.40.50.300">
    <property type="entry name" value="P-loop containing nucleotide triphosphate hydrolases"/>
    <property type="match status" value="1"/>
</dbReference>